<dbReference type="OrthoDB" id="10002790at2"/>
<keyword evidence="1" id="KW-0812">Transmembrane</keyword>
<evidence type="ECO:0000313" key="2">
    <source>
        <dbReference type="EMBL" id="ACP23779.1"/>
    </source>
</evidence>
<keyword evidence="3" id="KW-1185">Reference proteome</keyword>
<keyword evidence="1" id="KW-1133">Transmembrane helix</keyword>
<dbReference type="AlphaFoldDB" id="C3KNE9"/>
<feature type="transmembrane region" description="Helical" evidence="1">
    <location>
        <begin position="37"/>
        <end position="57"/>
    </location>
</feature>
<protein>
    <recommendedName>
        <fullName evidence="4">Transmembrane protein</fullName>
    </recommendedName>
</protein>
<feature type="transmembrane region" description="Helical" evidence="1">
    <location>
        <begin position="64"/>
        <end position="84"/>
    </location>
</feature>
<dbReference type="KEGG" id="rhi:NGR_b23350"/>
<evidence type="ECO:0000256" key="1">
    <source>
        <dbReference type="SAM" id="Phobius"/>
    </source>
</evidence>
<proteinExistence type="predicted"/>
<name>C3KNE9_SINFN</name>
<gene>
    <name evidence="2" type="ordered locus">NGR_b23350</name>
</gene>
<dbReference type="EMBL" id="CP000874">
    <property type="protein sequence ID" value="ACP23779.1"/>
    <property type="molecule type" value="Genomic_DNA"/>
</dbReference>
<accession>C3KNE9</accession>
<evidence type="ECO:0000313" key="3">
    <source>
        <dbReference type="Proteomes" id="UP000001054"/>
    </source>
</evidence>
<dbReference type="Proteomes" id="UP000001054">
    <property type="component" value="Plasmid pNGR234b"/>
</dbReference>
<dbReference type="HOGENOM" id="CLU_1853617_0_0_5"/>
<keyword evidence="2" id="KW-0614">Plasmid</keyword>
<organism evidence="2 3">
    <name type="scientific">Sinorhizobium fredii (strain NBRC 101917 / NGR234)</name>
    <dbReference type="NCBI Taxonomy" id="394"/>
    <lineage>
        <taxon>Bacteria</taxon>
        <taxon>Pseudomonadati</taxon>
        <taxon>Pseudomonadota</taxon>
        <taxon>Alphaproteobacteria</taxon>
        <taxon>Hyphomicrobiales</taxon>
        <taxon>Rhizobiaceae</taxon>
        <taxon>Sinorhizobium/Ensifer group</taxon>
        <taxon>Sinorhizobium</taxon>
    </lineage>
</organism>
<evidence type="ECO:0008006" key="4">
    <source>
        <dbReference type="Google" id="ProtNLM"/>
    </source>
</evidence>
<feature type="transmembrane region" description="Helical" evidence="1">
    <location>
        <begin position="96"/>
        <end position="117"/>
    </location>
</feature>
<dbReference type="PROSITE" id="PS51257">
    <property type="entry name" value="PROKAR_LIPOPROTEIN"/>
    <property type="match status" value="1"/>
</dbReference>
<dbReference type="RefSeq" id="WP_015888391.1">
    <property type="nucleotide sequence ID" value="NC_012586.1"/>
</dbReference>
<reference evidence="2 3" key="2">
    <citation type="journal article" date="2009" name="Appl. Environ. Microbiol.">
        <title>Rhizobium sp. strain NGR234 possesses a remarkable number of secretion systems.</title>
        <authorList>
            <person name="Schmeisser C."/>
            <person name="Liesegang H."/>
            <person name="Krysciak D."/>
            <person name="Bakkou N."/>
            <person name="Le Quere A."/>
            <person name="Wollherr A."/>
            <person name="Heinemeyer I."/>
            <person name="Morgenstern B."/>
            <person name="Pommerening-Roeser A."/>
            <person name="Flores M."/>
            <person name="Palacios R."/>
            <person name="Brenner S."/>
            <person name="Gottschalk G."/>
            <person name="Schmitz R.A."/>
            <person name="Broughton W.J."/>
            <person name="Perret X."/>
            <person name="Strittmatter A.W."/>
            <person name="Streit W.R."/>
        </authorList>
    </citation>
    <scope>NUCLEOTIDE SEQUENCE [LARGE SCALE GENOMIC DNA]</scope>
    <source>
        <strain evidence="3">NBRC 101917 / NGR234</strain>
    </source>
</reference>
<keyword evidence="1" id="KW-0472">Membrane</keyword>
<geneLocation type="plasmid" evidence="3">
    <name>sym pNGR234b</name>
</geneLocation>
<reference evidence="3" key="1">
    <citation type="journal article" date="2004" name="J. Bacteriol.">
        <title>An evolutionary hot spot: the pNGR234b replicon of Rhizobium sp. strain NGR234.</title>
        <authorList>
            <person name="Streit W.R."/>
            <person name="Schmitz R.A."/>
            <person name="Perret X."/>
            <person name="Staehelin C."/>
            <person name="Deakin W.J."/>
            <person name="Raasch C."/>
            <person name="Liesegang H."/>
            <person name="Broughton W.J."/>
        </authorList>
    </citation>
    <scope>NUCLEOTIDE SEQUENCE [LARGE SCALE GENOMIC DNA]</scope>
    <source>
        <strain evidence="3">NBRC 101917 / NGR234</strain>
    </source>
</reference>
<sequence length="138" mass="15149">MGWKFFACLNVLAGACELALLVGGVGEVTTWRVMNDILSVLATVVIVLYAFGTVYFSPGLRKGIVVLLTLFVVVELADVLWTLYRSYTSADAELTPAGAWIFLAILGVINYFTMLAIRRYGRGETLRTSQYKKVVSAV</sequence>